<gene>
    <name evidence="2" type="ORF">AB8O55_21975</name>
</gene>
<evidence type="ECO:0000313" key="2">
    <source>
        <dbReference type="EMBL" id="MEY8042090.1"/>
    </source>
</evidence>
<proteinExistence type="predicted"/>
<dbReference type="Proteomes" id="UP001564626">
    <property type="component" value="Unassembled WGS sequence"/>
</dbReference>
<feature type="region of interest" description="Disordered" evidence="1">
    <location>
        <begin position="228"/>
        <end position="253"/>
    </location>
</feature>
<protein>
    <submittedName>
        <fullName evidence="2">DddA-like double-stranded DNA deaminase toxin</fullName>
    </submittedName>
</protein>
<dbReference type="EMBL" id="JBGEHV010000048">
    <property type="protein sequence ID" value="MEY8042090.1"/>
    <property type="molecule type" value="Genomic_DNA"/>
</dbReference>
<dbReference type="RefSeq" id="WP_345362939.1">
    <property type="nucleotide sequence ID" value="NZ_BAABII010000007.1"/>
</dbReference>
<organism evidence="2 3">
    <name type="scientific">Saccharopolyspora cebuensis</name>
    <dbReference type="NCBI Taxonomy" id="418759"/>
    <lineage>
        <taxon>Bacteria</taxon>
        <taxon>Bacillati</taxon>
        <taxon>Actinomycetota</taxon>
        <taxon>Actinomycetes</taxon>
        <taxon>Pseudonocardiales</taxon>
        <taxon>Pseudonocardiaceae</taxon>
        <taxon>Saccharopolyspora</taxon>
    </lineage>
</organism>
<comment type="caution">
    <text evidence="2">The sequence shown here is derived from an EMBL/GenBank/DDBJ whole genome shotgun (WGS) entry which is preliminary data.</text>
</comment>
<dbReference type="InterPro" id="IPR032724">
    <property type="entry name" value="SCP1.201-like"/>
</dbReference>
<evidence type="ECO:0000313" key="3">
    <source>
        <dbReference type="Proteomes" id="UP001564626"/>
    </source>
</evidence>
<dbReference type="Pfam" id="PF14428">
    <property type="entry name" value="DddA-like"/>
    <property type="match status" value="1"/>
</dbReference>
<accession>A0ABV4CLW9</accession>
<name>A0ABV4CLW9_9PSEU</name>
<keyword evidence="3" id="KW-1185">Reference proteome</keyword>
<sequence length="253" mass="27990">MASAIEKVGQVIADAIRKIGAAADDLTRAMNRSEQGDEHLGRALRGTTDHEMLTALHQRRAVSHQLAASREQVRDVANLLEIYRQAHGIPGAEPAALDPSPVREADWMARRLPSTAERSELPRPPRSGKTHGRWLSDDGDVVMLESGRGGAYYETARRRAVELGLTYGRPNAEAAIARHVEVQFAMRMDEQKIDHAEIEINRRVCGTTPGKDDDLTDTCDKQLERFLPPGTTLRVKDGSSPNGRLYRGKEGNR</sequence>
<reference evidence="2 3" key="1">
    <citation type="submission" date="2024-08" db="EMBL/GenBank/DDBJ databases">
        <title>Genome mining of Saccharopolyspora cebuensis PGLac3 from Nigerian medicinal plant.</title>
        <authorList>
            <person name="Ezeobiora C.E."/>
            <person name="Igbokwe N.H."/>
            <person name="Amin D.H."/>
            <person name="Mendie U.E."/>
        </authorList>
    </citation>
    <scope>NUCLEOTIDE SEQUENCE [LARGE SCALE GENOMIC DNA]</scope>
    <source>
        <strain evidence="2 3">PGLac3</strain>
    </source>
</reference>
<feature type="region of interest" description="Disordered" evidence="1">
    <location>
        <begin position="113"/>
        <end position="134"/>
    </location>
</feature>
<evidence type="ECO:0000256" key="1">
    <source>
        <dbReference type="SAM" id="MobiDB-lite"/>
    </source>
</evidence>